<accession>A0A4R6V1W8</accession>
<dbReference type="AlphaFoldDB" id="A0A4R6V1W8"/>
<dbReference type="RefSeq" id="WP_166660004.1">
    <property type="nucleotide sequence ID" value="NZ_BAABHR010000066.1"/>
</dbReference>
<dbReference type="Proteomes" id="UP000295705">
    <property type="component" value="Unassembled WGS sequence"/>
</dbReference>
<dbReference type="NCBIfam" id="NF008425">
    <property type="entry name" value="PRK11259.1"/>
    <property type="match status" value="1"/>
</dbReference>
<dbReference type="Pfam" id="PF01266">
    <property type="entry name" value="DAO"/>
    <property type="match status" value="1"/>
</dbReference>
<keyword evidence="8" id="KW-1185">Reference proteome</keyword>
<organism evidence="7 8">
    <name type="scientific">Actinomycetospora succinea</name>
    <dbReference type="NCBI Taxonomy" id="663603"/>
    <lineage>
        <taxon>Bacteria</taxon>
        <taxon>Bacillati</taxon>
        <taxon>Actinomycetota</taxon>
        <taxon>Actinomycetes</taxon>
        <taxon>Pseudonocardiales</taxon>
        <taxon>Pseudonocardiaceae</taxon>
        <taxon>Actinomycetospora</taxon>
    </lineage>
</organism>
<keyword evidence="5" id="KW-0472">Membrane</keyword>
<dbReference type="PANTHER" id="PTHR10961:SF7">
    <property type="entry name" value="FAD DEPENDENT OXIDOREDUCTASE DOMAIN-CONTAINING PROTEIN"/>
    <property type="match status" value="1"/>
</dbReference>
<feature type="transmembrane region" description="Helical" evidence="5">
    <location>
        <begin position="12"/>
        <end position="29"/>
    </location>
</feature>
<dbReference type="GO" id="GO:0050660">
    <property type="term" value="F:flavin adenine dinucleotide binding"/>
    <property type="evidence" value="ECO:0007669"/>
    <property type="project" value="InterPro"/>
</dbReference>
<name>A0A4R6V1W8_9PSEU</name>
<evidence type="ECO:0000256" key="5">
    <source>
        <dbReference type="SAM" id="Phobius"/>
    </source>
</evidence>
<evidence type="ECO:0000259" key="6">
    <source>
        <dbReference type="Pfam" id="PF01266"/>
    </source>
</evidence>
<dbReference type="EMBL" id="SNYO01000006">
    <property type="protein sequence ID" value="TDQ54114.1"/>
    <property type="molecule type" value="Genomic_DNA"/>
</dbReference>
<reference evidence="7 8" key="1">
    <citation type="submission" date="2019-03" db="EMBL/GenBank/DDBJ databases">
        <title>Genomic Encyclopedia of Type Strains, Phase IV (KMG-IV): sequencing the most valuable type-strain genomes for metagenomic binning, comparative biology and taxonomic classification.</title>
        <authorList>
            <person name="Goeker M."/>
        </authorList>
    </citation>
    <scope>NUCLEOTIDE SEQUENCE [LARGE SCALE GENOMIC DNA]</scope>
    <source>
        <strain evidence="7 8">DSM 45775</strain>
    </source>
</reference>
<comment type="caution">
    <text evidence="7">The sequence shown here is derived from an EMBL/GenBank/DDBJ whole genome shotgun (WGS) entry which is preliminary data.</text>
</comment>
<evidence type="ECO:0000256" key="2">
    <source>
        <dbReference type="ARBA" id="ARBA00022630"/>
    </source>
</evidence>
<dbReference type="Gene3D" id="3.50.50.60">
    <property type="entry name" value="FAD/NAD(P)-binding domain"/>
    <property type="match status" value="1"/>
</dbReference>
<feature type="domain" description="FAD dependent oxidoreductase" evidence="6">
    <location>
        <begin position="13"/>
        <end position="368"/>
    </location>
</feature>
<evidence type="ECO:0000256" key="3">
    <source>
        <dbReference type="ARBA" id="ARBA00022827"/>
    </source>
</evidence>
<dbReference type="InterPro" id="IPR045170">
    <property type="entry name" value="MTOX"/>
</dbReference>
<evidence type="ECO:0000256" key="4">
    <source>
        <dbReference type="ARBA" id="ARBA00023002"/>
    </source>
</evidence>
<dbReference type="Gene3D" id="3.30.9.10">
    <property type="entry name" value="D-Amino Acid Oxidase, subunit A, domain 2"/>
    <property type="match status" value="1"/>
</dbReference>
<gene>
    <name evidence="7" type="ORF">EV188_106263</name>
</gene>
<dbReference type="SUPFAM" id="SSF54373">
    <property type="entry name" value="FAD-linked reductases, C-terminal domain"/>
    <property type="match status" value="1"/>
</dbReference>
<dbReference type="InterPro" id="IPR006076">
    <property type="entry name" value="FAD-dep_OxRdtase"/>
</dbReference>
<evidence type="ECO:0000313" key="7">
    <source>
        <dbReference type="EMBL" id="TDQ54114.1"/>
    </source>
</evidence>
<dbReference type="GO" id="GO:0008115">
    <property type="term" value="F:sarcosine oxidase activity"/>
    <property type="evidence" value="ECO:0007669"/>
    <property type="project" value="TreeGrafter"/>
</dbReference>
<keyword evidence="5" id="KW-0812">Transmembrane</keyword>
<keyword evidence="5" id="KW-1133">Transmembrane helix</keyword>
<evidence type="ECO:0000313" key="8">
    <source>
        <dbReference type="Proteomes" id="UP000295705"/>
    </source>
</evidence>
<keyword evidence="4" id="KW-0560">Oxidoreductase</keyword>
<keyword evidence="2" id="KW-0285">Flavoprotein</keyword>
<dbReference type="PANTHER" id="PTHR10961">
    <property type="entry name" value="PEROXISOMAL SARCOSINE OXIDASE"/>
    <property type="match status" value="1"/>
</dbReference>
<keyword evidence="3" id="KW-0274">FAD</keyword>
<protein>
    <submittedName>
        <fullName evidence="7">Sarcosine oxidase</fullName>
    </submittedName>
</protein>
<proteinExistence type="predicted"/>
<comment type="cofactor">
    <cofactor evidence="1">
        <name>FAD</name>
        <dbReference type="ChEBI" id="CHEBI:57692"/>
    </cofactor>
</comment>
<dbReference type="SUPFAM" id="SSF51905">
    <property type="entry name" value="FAD/NAD(P)-binding domain"/>
    <property type="match status" value="1"/>
</dbReference>
<evidence type="ECO:0000256" key="1">
    <source>
        <dbReference type="ARBA" id="ARBA00001974"/>
    </source>
</evidence>
<dbReference type="InterPro" id="IPR036188">
    <property type="entry name" value="FAD/NAD-bd_sf"/>
</dbReference>
<sequence>MPRTRPRTDLRHVVVGCGGLGSAAAYWLSRSLGGRVLALERHALGHDHGASQDHSRIIRYAQHQDAYAALAREAYATWRDVERVSGQTLVTETGGLIIEDVEARQGLTTGGRDIAGYAAVADRHDVDFELLDARAVQRRWPQFRLAGTEEAMYQRRTGIVDAARATATHLALARGHGAEIREHSPVRALRPTAGHVEVVLDDEVIRAERVIVAADARTNEVLDGLAEIPLTVLQEQVTYYATPNLLDFSPARFPVFMWHGADNFYGFPVHGEVATKLGQHMGGHEVTADTRTYEPDPLRRKRQEEFLAEHVPGFLGPELYTKTCLYTIPPDQHYVIDTVPGEPRVAVGVGAGHAFKFASLIGRILAELATTGASRHPIGTFALDRPALTDPSWGRAFHV</sequence>